<evidence type="ECO:0000256" key="1">
    <source>
        <dbReference type="SAM" id="MobiDB-lite"/>
    </source>
</evidence>
<feature type="chain" id="PRO_5041654151" evidence="2">
    <location>
        <begin position="17"/>
        <end position="210"/>
    </location>
</feature>
<evidence type="ECO:0000313" key="4">
    <source>
        <dbReference type="Proteomes" id="UP001178281"/>
    </source>
</evidence>
<dbReference type="RefSeq" id="WP_305111717.1">
    <property type="nucleotide sequence ID" value="NZ_JAUTIX010000005.1"/>
</dbReference>
<feature type="compositionally biased region" description="Polar residues" evidence="1">
    <location>
        <begin position="29"/>
        <end position="38"/>
    </location>
</feature>
<dbReference type="Proteomes" id="UP001178281">
    <property type="component" value="Unassembled WGS sequence"/>
</dbReference>
<feature type="signal peptide" evidence="2">
    <location>
        <begin position="1"/>
        <end position="16"/>
    </location>
</feature>
<feature type="region of interest" description="Disordered" evidence="1">
    <location>
        <begin position="24"/>
        <end position="51"/>
    </location>
</feature>
<dbReference type="PROSITE" id="PS51257">
    <property type="entry name" value="PROKAR_LIPOPROTEIN"/>
    <property type="match status" value="1"/>
</dbReference>
<feature type="compositionally biased region" description="Low complexity" evidence="1">
    <location>
        <begin position="39"/>
        <end position="51"/>
    </location>
</feature>
<comment type="caution">
    <text evidence="3">The sequence shown here is derived from an EMBL/GenBank/DDBJ whole genome shotgun (WGS) entry which is preliminary data.</text>
</comment>
<sequence length="210" mass="22262">MRGTLAAGIVSTLALAGCTPSITGEAVSTEGSSQATITSVPPAASPSRATASQLPFTTTVEGRTNERNDGSSFEPCTAYTAQELRALNIDPFSLADAAKSRSPNFRGCEWTSVKAGPSDRNYLNYSQIVGKRITLDDYKREQSFRPWQPDRIVMGRRLAVAPTKYDCTAAFISEAAVVITGTITPYPSSGLVRECDAAVAFATLAISKAP</sequence>
<dbReference type="Pfam" id="PF12079">
    <property type="entry name" value="DUF3558"/>
    <property type="match status" value="1"/>
</dbReference>
<gene>
    <name evidence="3" type="ORF">Q7X28_13510</name>
</gene>
<name>A0AA90NQN7_9ACTN</name>
<evidence type="ECO:0000313" key="3">
    <source>
        <dbReference type="EMBL" id="MDP0398944.1"/>
    </source>
</evidence>
<keyword evidence="2" id="KW-0732">Signal</keyword>
<reference evidence="3" key="1">
    <citation type="submission" date="2023-08" db="EMBL/GenBank/DDBJ databases">
        <title>The draft genome of Tsukamurella strandjordii strain 050030.</title>
        <authorList>
            <person name="Zhao F."/>
            <person name="Feng Y."/>
            <person name="Zong Z."/>
        </authorList>
    </citation>
    <scope>NUCLEOTIDE SEQUENCE</scope>
    <source>
        <strain evidence="3">050030</strain>
    </source>
</reference>
<dbReference type="EMBL" id="JAUTIX010000005">
    <property type="protein sequence ID" value="MDP0398944.1"/>
    <property type="molecule type" value="Genomic_DNA"/>
</dbReference>
<dbReference type="InterPro" id="IPR024520">
    <property type="entry name" value="DUF3558"/>
</dbReference>
<protein>
    <submittedName>
        <fullName evidence="3">DUF3558 family protein</fullName>
    </submittedName>
</protein>
<organism evidence="3 4">
    <name type="scientific">Tsukamurella strandjordii</name>
    <dbReference type="NCBI Taxonomy" id="147577"/>
    <lineage>
        <taxon>Bacteria</taxon>
        <taxon>Bacillati</taxon>
        <taxon>Actinomycetota</taxon>
        <taxon>Actinomycetes</taxon>
        <taxon>Mycobacteriales</taxon>
        <taxon>Tsukamurellaceae</taxon>
        <taxon>Tsukamurella</taxon>
    </lineage>
</organism>
<evidence type="ECO:0000256" key="2">
    <source>
        <dbReference type="SAM" id="SignalP"/>
    </source>
</evidence>
<proteinExistence type="predicted"/>
<dbReference type="AlphaFoldDB" id="A0AA90NQN7"/>
<keyword evidence="4" id="KW-1185">Reference proteome</keyword>
<accession>A0AA90NQN7</accession>